<dbReference type="Pfam" id="PF04427">
    <property type="entry name" value="Brix"/>
    <property type="match status" value="1"/>
</dbReference>
<dbReference type="GO" id="GO:0005730">
    <property type="term" value="C:nucleolus"/>
    <property type="evidence" value="ECO:0007669"/>
    <property type="project" value="UniProtKB-SubCell"/>
</dbReference>
<dbReference type="InterPro" id="IPR026532">
    <property type="entry name" value="BRX1"/>
</dbReference>
<keyword evidence="4" id="KW-0539">Nucleus</keyword>
<evidence type="ECO:0000259" key="6">
    <source>
        <dbReference type="PROSITE" id="PS50833"/>
    </source>
</evidence>
<dbReference type="AlphaFoldDB" id="A0A5N7C337"/>
<accession>A0A5N7C337</accession>
<dbReference type="SMART" id="SM00879">
    <property type="entry name" value="Brix"/>
    <property type="match status" value="1"/>
</dbReference>
<feature type="domain" description="Brix" evidence="6">
    <location>
        <begin position="66"/>
        <end position="297"/>
    </location>
</feature>
<dbReference type="SUPFAM" id="SSF81383">
    <property type="entry name" value="F-box domain"/>
    <property type="match status" value="1"/>
</dbReference>
<evidence type="ECO:0000256" key="4">
    <source>
        <dbReference type="ARBA" id="ARBA00023242"/>
    </source>
</evidence>
<gene>
    <name evidence="7" type="ORF">BDV23DRAFT_173999</name>
</gene>
<proteinExistence type="inferred from homology"/>
<keyword evidence="3" id="KW-0690">Ribosome biogenesis</keyword>
<evidence type="ECO:0000256" key="1">
    <source>
        <dbReference type="ARBA" id="ARBA00004604"/>
    </source>
</evidence>
<comment type="similarity">
    <text evidence="2">Belongs to the BRX1 family.</text>
</comment>
<sequence>MAAVYKSVSKKQAKQLARQQEQDDSDAEMADMADLLADADDTSDSDEEEDVESSKKQLAAGFMPKTRVLMLTSRGVTHRHRHLLADLAGLLPHTHKESKLDTKKKTAGYNLLLNSLADLHSCNVIFFLEARKRGQDLYLWLARPPNGPTLKFHVNNLHTMSELNAGFSGNCLKGGRGIVVFDRSFDEQGPVMSQPGNEYRGLVREMLRGVFSVPKRGVKGMKPFVDRIIGVFGVDGKIWIRVYEIRESEAGGKKKEDGEEAVKPTPKGKDGLPEVSLVEIGPRFVLTPIVILEGSFGGPVIYENKEYVSPNQVRHDIRISKAARHAKRRDHETDPTMSLTLLATELLLHVFRSCETISDILNLASTCRRLRIVFTQSNKLQIFADIAEREFGPLDEIIQLVTQNASQPAHLKRTAPLTDSLLKQIVQAGRVAQKWETIYPVKKWKADYENRRSLTDDERFRLRRAIYRLWLYHRAFHNRTHDRFGRHLPHVVTERAQLLHNWSTQELADIEDVRLIITDIVQNHICPSNGTIQRKFRKRYPESHHQLAFNIHLNYPAPNNPIGSSGLFDKSPDSVSQYYHTAHPGHSAESPAKYRSRFRNDFFHDPGSEGWGDEIPHYYVVQDMMKLDPGQVLWLREHAPLKEQVESYVQSLGEWFRDNGETFGDTFEWVMNERGDDIEEFRAAISDREVGIVWD</sequence>
<dbReference type="GO" id="GO:0006364">
    <property type="term" value="P:rRNA processing"/>
    <property type="evidence" value="ECO:0007669"/>
    <property type="project" value="InterPro"/>
</dbReference>
<name>A0A5N7C337_PETAA</name>
<dbReference type="InterPro" id="IPR036047">
    <property type="entry name" value="F-box-like_dom_sf"/>
</dbReference>
<evidence type="ECO:0000256" key="2">
    <source>
        <dbReference type="ARBA" id="ARBA00006369"/>
    </source>
</evidence>
<dbReference type="GO" id="GO:0019843">
    <property type="term" value="F:rRNA binding"/>
    <property type="evidence" value="ECO:0007669"/>
    <property type="project" value="InterPro"/>
</dbReference>
<dbReference type="EMBL" id="ML735280">
    <property type="protein sequence ID" value="KAE8388298.1"/>
    <property type="molecule type" value="Genomic_DNA"/>
</dbReference>
<evidence type="ECO:0000256" key="5">
    <source>
        <dbReference type="SAM" id="MobiDB-lite"/>
    </source>
</evidence>
<feature type="region of interest" description="Disordered" evidence="5">
    <location>
        <begin position="1"/>
        <end position="57"/>
    </location>
</feature>
<evidence type="ECO:0000256" key="3">
    <source>
        <dbReference type="ARBA" id="ARBA00022517"/>
    </source>
</evidence>
<dbReference type="InterPro" id="IPR007109">
    <property type="entry name" value="Brix"/>
</dbReference>
<feature type="compositionally biased region" description="Acidic residues" evidence="5">
    <location>
        <begin position="22"/>
        <end position="51"/>
    </location>
</feature>
<dbReference type="PROSITE" id="PS50833">
    <property type="entry name" value="BRIX"/>
    <property type="match status" value="1"/>
</dbReference>
<dbReference type="PANTHER" id="PTHR13634">
    <property type="entry name" value="RIBOSOME BIOGENESIS PROTEIN BRIX"/>
    <property type="match status" value="1"/>
</dbReference>
<dbReference type="OrthoDB" id="1638493at2759"/>
<dbReference type="PANTHER" id="PTHR13634:SF0">
    <property type="entry name" value="RIBOSOME BIOGENESIS PROTEIN BRX1 HOMOLOG"/>
    <property type="match status" value="1"/>
</dbReference>
<comment type="subcellular location">
    <subcellularLocation>
        <location evidence="1">Nucleus</location>
        <location evidence="1">Nucleolus</location>
    </subcellularLocation>
</comment>
<evidence type="ECO:0000313" key="7">
    <source>
        <dbReference type="EMBL" id="KAE8388298.1"/>
    </source>
</evidence>
<protein>
    <submittedName>
        <fullName evidence="7">Brix-domain-containing protein</fullName>
    </submittedName>
</protein>
<dbReference type="GO" id="GO:0000027">
    <property type="term" value="P:ribosomal large subunit assembly"/>
    <property type="evidence" value="ECO:0007669"/>
    <property type="project" value="TreeGrafter"/>
</dbReference>
<organism evidence="7">
    <name type="scientific">Petromyces alliaceus</name>
    <name type="common">Aspergillus alliaceus</name>
    <dbReference type="NCBI Taxonomy" id="209559"/>
    <lineage>
        <taxon>Eukaryota</taxon>
        <taxon>Fungi</taxon>
        <taxon>Dikarya</taxon>
        <taxon>Ascomycota</taxon>
        <taxon>Pezizomycotina</taxon>
        <taxon>Eurotiomycetes</taxon>
        <taxon>Eurotiomycetidae</taxon>
        <taxon>Eurotiales</taxon>
        <taxon>Aspergillaceae</taxon>
        <taxon>Aspergillus</taxon>
        <taxon>Aspergillus subgen. Circumdati</taxon>
    </lineage>
</organism>
<reference evidence="7" key="1">
    <citation type="submission" date="2019-04" db="EMBL/GenBank/DDBJ databases">
        <title>Friends and foes A comparative genomics studyof 23 Aspergillus species from section Flavi.</title>
        <authorList>
            <consortium name="DOE Joint Genome Institute"/>
            <person name="Kjaerbolling I."/>
            <person name="Vesth T."/>
            <person name="Frisvad J.C."/>
            <person name="Nybo J.L."/>
            <person name="Theobald S."/>
            <person name="Kildgaard S."/>
            <person name="Isbrandt T."/>
            <person name="Kuo A."/>
            <person name="Sato A."/>
            <person name="Lyhne E.K."/>
            <person name="Kogle M.E."/>
            <person name="Wiebenga A."/>
            <person name="Kun R.S."/>
            <person name="Lubbers R.J."/>
            <person name="Makela M.R."/>
            <person name="Barry K."/>
            <person name="Chovatia M."/>
            <person name="Clum A."/>
            <person name="Daum C."/>
            <person name="Haridas S."/>
            <person name="He G."/>
            <person name="LaButti K."/>
            <person name="Lipzen A."/>
            <person name="Mondo S."/>
            <person name="Riley R."/>
            <person name="Salamov A."/>
            <person name="Simmons B.A."/>
            <person name="Magnuson J.K."/>
            <person name="Henrissat B."/>
            <person name="Mortensen U.H."/>
            <person name="Larsen T.O."/>
            <person name="Devries R.P."/>
            <person name="Grigoriev I.V."/>
            <person name="Machida M."/>
            <person name="Baker S.E."/>
            <person name="Andersen M.R."/>
        </authorList>
    </citation>
    <scope>NUCLEOTIDE SEQUENCE [LARGE SCALE GENOMIC DNA]</scope>
    <source>
        <strain evidence="7">IBT 14317</strain>
    </source>
</reference>
<dbReference type="Proteomes" id="UP000326877">
    <property type="component" value="Unassembled WGS sequence"/>
</dbReference>